<gene>
    <name evidence="9" type="ORF">J5N97_024935</name>
</gene>
<dbReference type="PANTHER" id="PTHR24096">
    <property type="entry name" value="LONG-CHAIN-FATTY-ACID--COA LIGASE"/>
    <property type="match status" value="1"/>
</dbReference>
<dbReference type="GO" id="GO:0016207">
    <property type="term" value="F:4-coumarate-CoA ligase activity"/>
    <property type="evidence" value="ECO:0007669"/>
    <property type="project" value="UniProtKB-EC"/>
</dbReference>
<evidence type="ECO:0000313" key="9">
    <source>
        <dbReference type="EMBL" id="KAJ0968018.1"/>
    </source>
</evidence>
<dbReference type="Pfam" id="PF13193">
    <property type="entry name" value="AMP-binding_C"/>
    <property type="match status" value="1"/>
</dbReference>
<dbReference type="PANTHER" id="PTHR24096:SF149">
    <property type="entry name" value="AMP-BINDING DOMAIN-CONTAINING PROTEIN-RELATED"/>
    <property type="match status" value="1"/>
</dbReference>
<reference evidence="9" key="1">
    <citation type="submission" date="2021-03" db="EMBL/GenBank/DDBJ databases">
        <authorList>
            <person name="Li Z."/>
            <person name="Yang C."/>
        </authorList>
    </citation>
    <scope>NUCLEOTIDE SEQUENCE</scope>
    <source>
        <strain evidence="9">Dzin_1.0</strain>
        <tissue evidence="9">Leaf</tissue>
    </source>
</reference>
<evidence type="ECO:0000259" key="8">
    <source>
        <dbReference type="Pfam" id="PF13193"/>
    </source>
</evidence>
<dbReference type="Pfam" id="PF00501">
    <property type="entry name" value="AMP-binding"/>
    <property type="match status" value="1"/>
</dbReference>
<dbReference type="Gene3D" id="3.40.50.12780">
    <property type="entry name" value="N-terminal domain of ligase-like"/>
    <property type="match status" value="1"/>
</dbReference>
<evidence type="ECO:0000256" key="2">
    <source>
        <dbReference type="ARBA" id="ARBA00012959"/>
    </source>
</evidence>
<evidence type="ECO:0000256" key="5">
    <source>
        <dbReference type="ARBA" id="ARBA00034252"/>
    </source>
</evidence>
<dbReference type="InterPro" id="IPR000873">
    <property type="entry name" value="AMP-dep_synth/lig_dom"/>
</dbReference>
<dbReference type="EMBL" id="JAGGNH010000007">
    <property type="protein sequence ID" value="KAJ0968018.1"/>
    <property type="molecule type" value="Genomic_DNA"/>
</dbReference>
<dbReference type="SUPFAM" id="SSF48592">
    <property type="entry name" value="GroEL equatorial domain-like"/>
    <property type="match status" value="1"/>
</dbReference>
<keyword evidence="3" id="KW-0436">Ligase</keyword>
<dbReference type="Proteomes" id="UP001085076">
    <property type="component" value="Miscellaneous, Linkage group lg07"/>
</dbReference>
<accession>A0A9D5C815</accession>
<dbReference type="Gene3D" id="3.30.300.30">
    <property type="match status" value="1"/>
</dbReference>
<dbReference type="OrthoDB" id="10253869at2759"/>
<name>A0A9D5C815_9LILI</name>
<evidence type="ECO:0000256" key="1">
    <source>
        <dbReference type="ARBA" id="ARBA00006432"/>
    </source>
</evidence>
<dbReference type="AlphaFoldDB" id="A0A9D5C815"/>
<dbReference type="InterPro" id="IPR042099">
    <property type="entry name" value="ANL_N_sf"/>
</dbReference>
<dbReference type="GO" id="GO:0005777">
    <property type="term" value="C:peroxisome"/>
    <property type="evidence" value="ECO:0007669"/>
    <property type="project" value="TreeGrafter"/>
</dbReference>
<keyword evidence="4" id="KW-0067">ATP-binding</keyword>
<reference evidence="9" key="2">
    <citation type="journal article" date="2022" name="Hortic Res">
        <title>The genome of Dioscorea zingiberensis sheds light on the biosynthesis, origin and evolution of the medicinally important diosgenin saponins.</title>
        <authorList>
            <person name="Li Y."/>
            <person name="Tan C."/>
            <person name="Li Z."/>
            <person name="Guo J."/>
            <person name="Li S."/>
            <person name="Chen X."/>
            <person name="Wang C."/>
            <person name="Dai X."/>
            <person name="Yang H."/>
            <person name="Song W."/>
            <person name="Hou L."/>
            <person name="Xu J."/>
            <person name="Tong Z."/>
            <person name="Xu A."/>
            <person name="Yuan X."/>
            <person name="Wang W."/>
            <person name="Yang Q."/>
            <person name="Chen L."/>
            <person name="Sun Z."/>
            <person name="Wang K."/>
            <person name="Pan B."/>
            <person name="Chen J."/>
            <person name="Bao Y."/>
            <person name="Liu F."/>
            <person name="Qi X."/>
            <person name="Gang D.R."/>
            <person name="Wen J."/>
            <person name="Li J."/>
        </authorList>
    </citation>
    <scope>NUCLEOTIDE SEQUENCE</scope>
    <source>
        <strain evidence="9">Dzin_1.0</strain>
    </source>
</reference>
<evidence type="ECO:0000313" key="10">
    <source>
        <dbReference type="Proteomes" id="UP001085076"/>
    </source>
</evidence>
<dbReference type="SUPFAM" id="SSF56801">
    <property type="entry name" value="Acetyl-CoA synthetase-like"/>
    <property type="match status" value="1"/>
</dbReference>
<evidence type="ECO:0000256" key="3">
    <source>
        <dbReference type="ARBA" id="ARBA00022598"/>
    </source>
</evidence>
<feature type="domain" description="AMP-binding enzyme C-terminal" evidence="8">
    <location>
        <begin position="277"/>
        <end position="351"/>
    </location>
</feature>
<feature type="domain" description="AMP-dependent synthetase/ligase" evidence="7">
    <location>
        <begin position="109"/>
        <end position="225"/>
    </location>
</feature>
<dbReference type="InterPro" id="IPR027413">
    <property type="entry name" value="GROEL-like_equatorial_sf"/>
</dbReference>
<sequence length="662" mass="71296">MEGDCTLWISSGLLTSYQELQELRVMSIRRLGLQGAQVPCWLSCSSPPKPNTLLSASHPLRSLVRNAYLGCHSYALCLWDVSLGNWIAFSGLQRLWVMKQNWCGGGGNVIDTFKVTHFPVVPPILAALTQAKAAGGCELKSLIQVSSGAAPLSRKIIHEFLDAFPHVDLIQGYGMTESTAVGTRGFNSKSLKKYTSVGLLAPNMQAKVISCKTGSCLPPGSSGYLHDETATRSAIDEDGWLRTGDIAYFDHDGYLHVVDRLKDAIKYKGFQIAPADLEAVLISHPEVLDVAVTSAEDEEAGEIPVAFIVRAPGSAISSSEIIEYTAKRVTPYKKVRKVVFVQSIPRTPAGKILKRVLKNHNGVVKTSSAPISHRGRPQESPKSPHSILALKEMSSTLSIMSAAGLLAAPSGSGMSGVNKLADLVGVTLGPKGKKCCLGEQVELEDPVENIGAKLVRQAASKTNDLAGDGTTTSVVLAQGLIAEGVKVPTLCRLPGALKELPRLWLAGAQVNVKRGQLGWRTVNLPMWLQSVLETTYEIGNMIAEGYELLIKEYEKEKLNEEDSKTLWWCCSYTAVEEGIVVGGGCTLLRLASKVDAIKDTLENDEQKVGADIVKRALSYPLKLIAKNAGVNGAWLLREVVRCCLEHAASVAKTFLTSDVRGG</sequence>
<dbReference type="FunFam" id="3.30.300.30:FF:000007">
    <property type="entry name" value="4-coumarate--CoA ligase 2"/>
    <property type="match status" value="1"/>
</dbReference>
<dbReference type="GO" id="GO:0006744">
    <property type="term" value="P:ubiquinone biosynthetic process"/>
    <property type="evidence" value="ECO:0007669"/>
    <property type="project" value="TreeGrafter"/>
</dbReference>
<keyword evidence="4" id="KW-0547">Nucleotide-binding</keyword>
<keyword evidence="10" id="KW-1185">Reference proteome</keyword>
<protein>
    <recommendedName>
        <fullName evidence="2">4-coumarate--CoA ligase</fullName>
        <ecNumber evidence="2">6.2.1.12</ecNumber>
    </recommendedName>
</protein>
<dbReference type="InterPro" id="IPR002423">
    <property type="entry name" value="Cpn60/GroEL/TCP-1"/>
</dbReference>
<feature type="region of interest" description="Disordered" evidence="6">
    <location>
        <begin position="365"/>
        <end position="384"/>
    </location>
</feature>
<evidence type="ECO:0000256" key="6">
    <source>
        <dbReference type="SAM" id="MobiDB-lite"/>
    </source>
</evidence>
<comment type="catalytic activity">
    <reaction evidence="5">
        <text>(E)-4-coumarate + ATP + CoA = (E)-4-coumaroyl-CoA + AMP + diphosphate</text>
        <dbReference type="Rhea" id="RHEA:19641"/>
        <dbReference type="ChEBI" id="CHEBI:12876"/>
        <dbReference type="ChEBI" id="CHEBI:30616"/>
        <dbReference type="ChEBI" id="CHEBI:33019"/>
        <dbReference type="ChEBI" id="CHEBI:57287"/>
        <dbReference type="ChEBI" id="CHEBI:85008"/>
        <dbReference type="ChEBI" id="CHEBI:456215"/>
        <dbReference type="EC" id="6.2.1.12"/>
    </reaction>
    <physiologicalReaction direction="left-to-right" evidence="5">
        <dbReference type="Rhea" id="RHEA:19642"/>
    </physiologicalReaction>
</comment>
<proteinExistence type="inferred from homology"/>
<dbReference type="Pfam" id="PF00118">
    <property type="entry name" value="Cpn60_TCP1"/>
    <property type="match status" value="1"/>
</dbReference>
<comment type="caution">
    <text evidence="9">The sequence shown here is derived from an EMBL/GenBank/DDBJ whole genome shotgun (WGS) entry which is preliminary data.</text>
</comment>
<comment type="similarity">
    <text evidence="1">Belongs to the ATP-dependent AMP-binding enzyme family.</text>
</comment>
<dbReference type="Gene3D" id="1.10.560.10">
    <property type="entry name" value="GroEL-like equatorial domain"/>
    <property type="match status" value="2"/>
</dbReference>
<evidence type="ECO:0000256" key="4">
    <source>
        <dbReference type="ARBA" id="ARBA00022840"/>
    </source>
</evidence>
<dbReference type="EC" id="6.2.1.12" evidence="2"/>
<dbReference type="InterPro" id="IPR025110">
    <property type="entry name" value="AMP-bd_C"/>
</dbReference>
<organism evidence="9 10">
    <name type="scientific">Dioscorea zingiberensis</name>
    <dbReference type="NCBI Taxonomy" id="325984"/>
    <lineage>
        <taxon>Eukaryota</taxon>
        <taxon>Viridiplantae</taxon>
        <taxon>Streptophyta</taxon>
        <taxon>Embryophyta</taxon>
        <taxon>Tracheophyta</taxon>
        <taxon>Spermatophyta</taxon>
        <taxon>Magnoliopsida</taxon>
        <taxon>Liliopsida</taxon>
        <taxon>Dioscoreales</taxon>
        <taxon>Dioscoreaceae</taxon>
        <taxon>Dioscorea</taxon>
    </lineage>
</organism>
<dbReference type="GO" id="GO:0005524">
    <property type="term" value="F:ATP binding"/>
    <property type="evidence" value="ECO:0007669"/>
    <property type="project" value="UniProtKB-KW"/>
</dbReference>
<evidence type="ECO:0000259" key="7">
    <source>
        <dbReference type="Pfam" id="PF00501"/>
    </source>
</evidence>
<dbReference type="InterPro" id="IPR045851">
    <property type="entry name" value="AMP-bd_C_sf"/>
</dbReference>